<dbReference type="InterPro" id="IPR051179">
    <property type="entry name" value="WD_repeat_multifunction"/>
</dbReference>
<evidence type="ECO:0000313" key="6">
    <source>
        <dbReference type="Proteomes" id="UP001420932"/>
    </source>
</evidence>
<dbReference type="AlphaFoldDB" id="A0AAP0L3M8"/>
<keyword evidence="2" id="KW-0677">Repeat</keyword>
<keyword evidence="1 3" id="KW-0853">WD repeat</keyword>
<dbReference type="PROSITE" id="PS50294">
    <property type="entry name" value="WD_REPEATS_REGION"/>
    <property type="match status" value="1"/>
</dbReference>
<evidence type="ECO:0000313" key="5">
    <source>
        <dbReference type="EMBL" id="KAK9163052.1"/>
    </source>
</evidence>
<dbReference type="EMBL" id="JBBNAF010000002">
    <property type="protein sequence ID" value="KAK9163052.1"/>
    <property type="molecule type" value="Genomic_DNA"/>
</dbReference>
<evidence type="ECO:0000256" key="1">
    <source>
        <dbReference type="ARBA" id="ARBA00022574"/>
    </source>
</evidence>
<comment type="caution">
    <text evidence="5">The sequence shown here is derived from an EMBL/GenBank/DDBJ whole genome shotgun (WGS) entry which is preliminary data.</text>
</comment>
<dbReference type="InterPro" id="IPR015943">
    <property type="entry name" value="WD40/YVTN_repeat-like_dom_sf"/>
</dbReference>
<protein>
    <recommendedName>
        <fullName evidence="4">Anaphase-promoting complex subunit 4-like WD40 domain-containing protein</fullName>
    </recommendedName>
</protein>
<accession>A0AAP0L3M8</accession>
<proteinExistence type="predicted"/>
<feature type="domain" description="Anaphase-promoting complex subunit 4-like WD40" evidence="4">
    <location>
        <begin position="12"/>
        <end position="56"/>
    </location>
</feature>
<reference evidence="5 6" key="1">
    <citation type="submission" date="2024-01" db="EMBL/GenBank/DDBJ databases">
        <title>Genome assemblies of Stephania.</title>
        <authorList>
            <person name="Yang L."/>
        </authorList>
    </citation>
    <scope>NUCLEOTIDE SEQUENCE [LARGE SCALE GENOMIC DNA]</scope>
    <source>
        <strain evidence="5">YNDBR</strain>
        <tissue evidence="5">Leaf</tissue>
    </source>
</reference>
<dbReference type="SUPFAM" id="SSF50978">
    <property type="entry name" value="WD40 repeat-like"/>
    <property type="match status" value="1"/>
</dbReference>
<dbReference type="Gene3D" id="2.130.10.10">
    <property type="entry name" value="YVTN repeat-like/Quinoprotein amine dehydrogenase"/>
    <property type="match status" value="1"/>
</dbReference>
<dbReference type="PANTHER" id="PTHR19857">
    <property type="entry name" value="MITOCHONDRIAL DIVISION PROTEIN 1-RELATED"/>
    <property type="match status" value="1"/>
</dbReference>
<dbReference type="PROSITE" id="PS50082">
    <property type="entry name" value="WD_REPEATS_2"/>
    <property type="match status" value="2"/>
</dbReference>
<dbReference type="InterPro" id="IPR036322">
    <property type="entry name" value="WD40_repeat_dom_sf"/>
</dbReference>
<gene>
    <name evidence="5" type="ORF">Syun_003954</name>
</gene>
<feature type="repeat" description="WD" evidence="3">
    <location>
        <begin position="13"/>
        <end position="47"/>
    </location>
</feature>
<organism evidence="5 6">
    <name type="scientific">Stephania yunnanensis</name>
    <dbReference type="NCBI Taxonomy" id="152371"/>
    <lineage>
        <taxon>Eukaryota</taxon>
        <taxon>Viridiplantae</taxon>
        <taxon>Streptophyta</taxon>
        <taxon>Embryophyta</taxon>
        <taxon>Tracheophyta</taxon>
        <taxon>Spermatophyta</taxon>
        <taxon>Magnoliopsida</taxon>
        <taxon>Ranunculales</taxon>
        <taxon>Menispermaceae</taxon>
        <taxon>Menispermoideae</taxon>
        <taxon>Cissampelideae</taxon>
        <taxon>Stephania</taxon>
    </lineage>
</organism>
<keyword evidence="6" id="KW-1185">Reference proteome</keyword>
<dbReference type="PANTHER" id="PTHR19857:SF8">
    <property type="entry name" value="ANGIO-ASSOCIATED MIGRATORY CELL PROTEIN"/>
    <property type="match status" value="1"/>
</dbReference>
<dbReference type="InterPro" id="IPR001680">
    <property type="entry name" value="WD40_rpt"/>
</dbReference>
<evidence type="ECO:0000256" key="2">
    <source>
        <dbReference type="ARBA" id="ARBA00022737"/>
    </source>
</evidence>
<dbReference type="InterPro" id="IPR024977">
    <property type="entry name" value="Apc4-like_WD40_dom"/>
</dbReference>
<sequence>MVKAVLRHCYEGVTSLAWLGKSRFIAKGTADGIIPIWDSLSGDCVRTFHGHNNAIQGLSVSATEFLVSASLDGAARVFEIAEYR</sequence>
<dbReference type="SMART" id="SM00320">
    <property type="entry name" value="WD40"/>
    <property type="match status" value="2"/>
</dbReference>
<dbReference type="Pfam" id="PF12894">
    <property type="entry name" value="ANAPC4_WD40"/>
    <property type="match status" value="1"/>
</dbReference>
<feature type="repeat" description="WD" evidence="3">
    <location>
        <begin position="48"/>
        <end position="84"/>
    </location>
</feature>
<name>A0AAP0L3M8_9MAGN</name>
<evidence type="ECO:0000259" key="4">
    <source>
        <dbReference type="Pfam" id="PF12894"/>
    </source>
</evidence>
<dbReference type="Proteomes" id="UP001420932">
    <property type="component" value="Unassembled WGS sequence"/>
</dbReference>
<evidence type="ECO:0000256" key="3">
    <source>
        <dbReference type="PROSITE-ProRule" id="PRU00221"/>
    </source>
</evidence>